<accession>A0A917M4Q8</accession>
<dbReference type="AlphaFoldDB" id="A0A917M4Q8"/>
<protein>
    <recommendedName>
        <fullName evidence="3">Cysteine-rich CWC family protein</fullName>
    </recommendedName>
</protein>
<dbReference type="Pfam" id="PF14375">
    <property type="entry name" value="Cys_rich_CWC"/>
    <property type="match status" value="1"/>
</dbReference>
<sequence>MKCPLCGKNHSCGMEATISSAETGIGSCWCARETFPKALLDAVPDEFKNAACICKSCLDEFKKESGASR</sequence>
<dbReference type="EMBL" id="BMHY01000007">
    <property type="protein sequence ID" value="GGG76856.1"/>
    <property type="molecule type" value="Genomic_DNA"/>
</dbReference>
<evidence type="ECO:0000313" key="2">
    <source>
        <dbReference type="Proteomes" id="UP000600247"/>
    </source>
</evidence>
<evidence type="ECO:0000313" key="1">
    <source>
        <dbReference type="EMBL" id="GGG76856.1"/>
    </source>
</evidence>
<dbReference type="InterPro" id="IPR032720">
    <property type="entry name" value="Cys_rich_CWC"/>
</dbReference>
<evidence type="ECO:0008006" key="3">
    <source>
        <dbReference type="Google" id="ProtNLM"/>
    </source>
</evidence>
<reference evidence="1 2" key="1">
    <citation type="journal article" date="2014" name="Int. J. Syst. Evol. Microbiol.">
        <title>Complete genome sequence of Corynebacterium casei LMG S-19264T (=DSM 44701T), isolated from a smear-ripened cheese.</title>
        <authorList>
            <consortium name="US DOE Joint Genome Institute (JGI-PGF)"/>
            <person name="Walter F."/>
            <person name="Albersmeier A."/>
            <person name="Kalinowski J."/>
            <person name="Ruckert C."/>
        </authorList>
    </citation>
    <scope>NUCLEOTIDE SEQUENCE [LARGE SCALE GENOMIC DNA]</scope>
    <source>
        <strain evidence="1 2">CGMCC 1.15286</strain>
    </source>
</reference>
<keyword evidence="2" id="KW-1185">Reference proteome</keyword>
<comment type="caution">
    <text evidence="1">The sequence shown here is derived from an EMBL/GenBank/DDBJ whole genome shotgun (WGS) entry which is preliminary data.</text>
</comment>
<name>A0A917M4Q8_9BACL</name>
<dbReference type="Proteomes" id="UP000600247">
    <property type="component" value="Unassembled WGS sequence"/>
</dbReference>
<gene>
    <name evidence="1" type="ORF">GCM10010918_36780</name>
</gene>
<organism evidence="1 2">
    <name type="scientific">Paenibacillus radicis</name>
    <name type="common">ex Gao et al. 2016</name>
    <dbReference type="NCBI Taxonomy" id="1737354"/>
    <lineage>
        <taxon>Bacteria</taxon>
        <taxon>Bacillati</taxon>
        <taxon>Bacillota</taxon>
        <taxon>Bacilli</taxon>
        <taxon>Bacillales</taxon>
        <taxon>Paenibacillaceae</taxon>
        <taxon>Paenibacillus</taxon>
    </lineage>
</organism>
<proteinExistence type="predicted"/>